<dbReference type="SMART" id="SM00481">
    <property type="entry name" value="POLIIIAc"/>
    <property type="match status" value="1"/>
</dbReference>
<feature type="domain" description="Polymerase/histidinol phosphatase N-terminal" evidence="1">
    <location>
        <begin position="19"/>
        <end position="86"/>
    </location>
</feature>
<dbReference type="InterPro" id="IPR004013">
    <property type="entry name" value="PHP_dom"/>
</dbReference>
<organism evidence="2">
    <name type="scientific">bioreactor metagenome</name>
    <dbReference type="NCBI Taxonomy" id="1076179"/>
    <lineage>
        <taxon>unclassified sequences</taxon>
        <taxon>metagenomes</taxon>
        <taxon>ecological metagenomes</taxon>
    </lineage>
</organism>
<dbReference type="PANTHER" id="PTHR42924">
    <property type="entry name" value="EXONUCLEASE"/>
    <property type="match status" value="1"/>
</dbReference>
<dbReference type="CDD" id="cd07432">
    <property type="entry name" value="PHP_HisPPase"/>
    <property type="match status" value="1"/>
</dbReference>
<reference evidence="2" key="1">
    <citation type="submission" date="2019-08" db="EMBL/GenBank/DDBJ databases">
        <authorList>
            <person name="Kucharzyk K."/>
            <person name="Murdoch R.W."/>
            <person name="Higgins S."/>
            <person name="Loffler F."/>
        </authorList>
    </citation>
    <scope>NUCLEOTIDE SEQUENCE</scope>
</reference>
<dbReference type="AlphaFoldDB" id="A0A645DU76"/>
<evidence type="ECO:0000259" key="1">
    <source>
        <dbReference type="SMART" id="SM00481"/>
    </source>
</evidence>
<proteinExistence type="predicted"/>
<dbReference type="InterPro" id="IPR003141">
    <property type="entry name" value="Pol/His_phosphatase_N"/>
</dbReference>
<comment type="caution">
    <text evidence="2">The sequence shown here is derived from an EMBL/GenBank/DDBJ whole genome shotgun (WGS) entry which is preliminary data.</text>
</comment>
<dbReference type="Pfam" id="PF02811">
    <property type="entry name" value="PHP"/>
    <property type="match status" value="1"/>
</dbReference>
<sequence>MKWDCVLDKEESSLTPYCADIHIHTVLSPCGELEMGAPDIVLKARQEGLNIIAITDHNSALNFPAVFKAAAGNPVVIPGIEVQTAEDIHVVTLFKDYNTISDFQLWLWQRMPGVQNRPEVFGDQLVISDKNDILCEEEILLIQGVGYSVDEVAIEAKRRGGLVILAHIDRPSFSYPAVLGPIPSNFPADALEVSWRCFPEEVEALQVRYPEWTFIRSSDSHWLKSLCIENSSTFLLAEPSFDELAKAIRKEDGRKVLAPWPN</sequence>
<dbReference type="GO" id="GO:0004534">
    <property type="term" value="F:5'-3' RNA exonuclease activity"/>
    <property type="evidence" value="ECO:0007669"/>
    <property type="project" value="TreeGrafter"/>
</dbReference>
<name>A0A645DU76_9ZZZZ</name>
<dbReference type="EMBL" id="VSSQ01039126">
    <property type="protein sequence ID" value="MPM92143.1"/>
    <property type="molecule type" value="Genomic_DNA"/>
</dbReference>
<evidence type="ECO:0000313" key="2">
    <source>
        <dbReference type="EMBL" id="MPM92143.1"/>
    </source>
</evidence>
<dbReference type="SUPFAM" id="SSF89550">
    <property type="entry name" value="PHP domain-like"/>
    <property type="match status" value="1"/>
</dbReference>
<dbReference type="GO" id="GO:0035312">
    <property type="term" value="F:5'-3' DNA exonuclease activity"/>
    <property type="evidence" value="ECO:0007669"/>
    <property type="project" value="TreeGrafter"/>
</dbReference>
<dbReference type="InterPro" id="IPR016195">
    <property type="entry name" value="Pol/histidinol_Pase-like"/>
</dbReference>
<gene>
    <name evidence="2" type="ORF">SDC9_139278</name>
</gene>
<dbReference type="Gene3D" id="3.20.20.140">
    <property type="entry name" value="Metal-dependent hydrolases"/>
    <property type="match status" value="1"/>
</dbReference>
<dbReference type="PANTHER" id="PTHR42924:SF3">
    <property type="entry name" value="POLYMERASE_HISTIDINOL PHOSPHATASE N-TERMINAL DOMAIN-CONTAINING PROTEIN"/>
    <property type="match status" value="1"/>
</dbReference>
<protein>
    <recommendedName>
        <fullName evidence="1">Polymerase/histidinol phosphatase N-terminal domain-containing protein</fullName>
    </recommendedName>
</protein>
<dbReference type="InterPro" id="IPR052018">
    <property type="entry name" value="PHP_domain"/>
</dbReference>
<accession>A0A645DU76</accession>